<evidence type="ECO:0000313" key="2">
    <source>
        <dbReference type="EMBL" id="MCI53343.1"/>
    </source>
</evidence>
<sequence length="39" mass="4339">MKIDAAAENVQQSSGVLSEHDRNDLSLYSSDQVGFRDRV</sequence>
<feature type="non-terminal residue" evidence="2">
    <location>
        <position position="39"/>
    </location>
</feature>
<name>A0A392SX00_9FABA</name>
<accession>A0A392SX00</accession>
<reference evidence="2 3" key="1">
    <citation type="journal article" date="2018" name="Front. Plant Sci.">
        <title>Red Clover (Trifolium pratense) and Zigzag Clover (T. medium) - A Picture of Genomic Similarities and Differences.</title>
        <authorList>
            <person name="Dluhosova J."/>
            <person name="Istvanek J."/>
            <person name="Nedelnik J."/>
            <person name="Repkova J."/>
        </authorList>
    </citation>
    <scope>NUCLEOTIDE SEQUENCE [LARGE SCALE GENOMIC DNA]</scope>
    <source>
        <strain evidence="3">cv. 10/8</strain>
        <tissue evidence="2">Leaf</tissue>
    </source>
</reference>
<evidence type="ECO:0000256" key="1">
    <source>
        <dbReference type="SAM" id="MobiDB-lite"/>
    </source>
</evidence>
<dbReference type="Proteomes" id="UP000265520">
    <property type="component" value="Unassembled WGS sequence"/>
</dbReference>
<evidence type="ECO:0000313" key="3">
    <source>
        <dbReference type="Proteomes" id="UP000265520"/>
    </source>
</evidence>
<keyword evidence="3" id="KW-1185">Reference proteome</keyword>
<feature type="region of interest" description="Disordered" evidence="1">
    <location>
        <begin position="1"/>
        <end position="23"/>
    </location>
</feature>
<dbReference type="EMBL" id="LXQA010461814">
    <property type="protein sequence ID" value="MCI53343.1"/>
    <property type="molecule type" value="Genomic_DNA"/>
</dbReference>
<comment type="caution">
    <text evidence="2">The sequence shown here is derived from an EMBL/GenBank/DDBJ whole genome shotgun (WGS) entry which is preliminary data.</text>
</comment>
<organism evidence="2 3">
    <name type="scientific">Trifolium medium</name>
    <dbReference type="NCBI Taxonomy" id="97028"/>
    <lineage>
        <taxon>Eukaryota</taxon>
        <taxon>Viridiplantae</taxon>
        <taxon>Streptophyta</taxon>
        <taxon>Embryophyta</taxon>
        <taxon>Tracheophyta</taxon>
        <taxon>Spermatophyta</taxon>
        <taxon>Magnoliopsida</taxon>
        <taxon>eudicotyledons</taxon>
        <taxon>Gunneridae</taxon>
        <taxon>Pentapetalae</taxon>
        <taxon>rosids</taxon>
        <taxon>fabids</taxon>
        <taxon>Fabales</taxon>
        <taxon>Fabaceae</taxon>
        <taxon>Papilionoideae</taxon>
        <taxon>50 kb inversion clade</taxon>
        <taxon>NPAAA clade</taxon>
        <taxon>Hologalegina</taxon>
        <taxon>IRL clade</taxon>
        <taxon>Trifolieae</taxon>
        <taxon>Trifolium</taxon>
    </lineage>
</organism>
<proteinExistence type="predicted"/>
<dbReference type="AlphaFoldDB" id="A0A392SX00"/>
<protein>
    <submittedName>
        <fullName evidence="2">Myb-related protein 3R-1-like</fullName>
    </submittedName>
</protein>